<evidence type="ECO:0000256" key="1">
    <source>
        <dbReference type="SAM" id="Phobius"/>
    </source>
</evidence>
<dbReference type="Proteomes" id="UP000503264">
    <property type="component" value="Chromosome"/>
</dbReference>
<evidence type="ECO:0000313" key="3">
    <source>
        <dbReference type="Proteomes" id="UP000503264"/>
    </source>
</evidence>
<keyword evidence="3" id="KW-1185">Reference proteome</keyword>
<sequence>MHTFISKILANTPNKYEMICYVAGLIIIVISAIFNFYYPSNKNFILLAFIGLICFGVGSFIWTLPYLIKIWKWGFGAGKVVIFILNLILYHISTILAQNLVADEIGYPVKDYPITIEILSTLLYVFLAILLIVFICGISMLIAFIVMMVADFIIDVANKILIQNKIKNIKQLYFARILGIALICLMLHHFNHSFFNEIRFLTRYIAYIADYQTINNYPYAIQNKRMILHENAVVSFATIEDGKVIIINKHLKR</sequence>
<reference evidence="2 3" key="1">
    <citation type="submission" date="2016-07" db="EMBL/GenBank/DDBJ databases">
        <title>Comparative genomics of the Campylobacter concisus group.</title>
        <authorList>
            <person name="Miller W.G."/>
            <person name="Yee E."/>
            <person name="Chapman M.H."/>
            <person name="Huynh S."/>
            <person name="Bono J.L."/>
            <person name="On S.L.W."/>
            <person name="StLeger J."/>
            <person name="Foster G."/>
            <person name="Parker C.T."/>
        </authorList>
    </citation>
    <scope>NUCLEOTIDE SEQUENCE [LARGE SCALE GENOMIC DNA]</scope>
    <source>
        <strain evidence="2 3">CCUG 21559</strain>
    </source>
</reference>
<feature type="transmembrane region" description="Helical" evidence="1">
    <location>
        <begin position="80"/>
        <end position="102"/>
    </location>
</feature>
<dbReference type="EMBL" id="CP012542">
    <property type="protein sequence ID" value="QCD44205.1"/>
    <property type="molecule type" value="Genomic_DNA"/>
</dbReference>
<keyword evidence="1" id="KW-0472">Membrane</keyword>
<dbReference type="AlphaFoldDB" id="A0A6G5QET5"/>
<keyword evidence="1" id="KW-1133">Transmembrane helix</keyword>
<proteinExistence type="predicted"/>
<gene>
    <name evidence="2" type="ORF">CMUC_0392</name>
</gene>
<name>A0A6G5QET5_9BACT</name>
<feature type="transmembrane region" description="Helical" evidence="1">
    <location>
        <begin position="173"/>
        <end position="190"/>
    </location>
</feature>
<feature type="transmembrane region" description="Helical" evidence="1">
    <location>
        <begin position="20"/>
        <end position="38"/>
    </location>
</feature>
<evidence type="ECO:0000313" key="2">
    <source>
        <dbReference type="EMBL" id="QCD44205.1"/>
    </source>
</evidence>
<feature type="transmembrane region" description="Helical" evidence="1">
    <location>
        <begin position="122"/>
        <end position="153"/>
    </location>
</feature>
<feature type="transmembrane region" description="Helical" evidence="1">
    <location>
        <begin position="44"/>
        <end position="68"/>
    </location>
</feature>
<keyword evidence="1" id="KW-0812">Transmembrane</keyword>
<accession>A0A6G5QET5</accession>
<dbReference type="RefSeq" id="WP_171993428.1">
    <property type="nucleotide sequence ID" value="NZ_CP012542.1"/>
</dbReference>
<organism evidence="2 3">
    <name type="scientific">Campylobacter mucosalis CCUG 21559</name>
    <dbReference type="NCBI Taxonomy" id="1032067"/>
    <lineage>
        <taxon>Bacteria</taxon>
        <taxon>Pseudomonadati</taxon>
        <taxon>Campylobacterota</taxon>
        <taxon>Epsilonproteobacteria</taxon>
        <taxon>Campylobacterales</taxon>
        <taxon>Campylobacteraceae</taxon>
        <taxon>Campylobacter</taxon>
    </lineage>
</organism>
<protein>
    <submittedName>
        <fullName evidence="2">Putative membrane protein</fullName>
    </submittedName>
</protein>